<dbReference type="EMBL" id="VRMN01000001">
    <property type="protein sequence ID" value="KAA8498104.1"/>
    <property type="molecule type" value="Genomic_DNA"/>
</dbReference>
<sequence length="536" mass="59767">MVLREPVWLSNARKVIAHHARAVLRYSERRNPYRFGYDGGLNASTSRPGTKSSSAWIWTVSVLAIWLYVLQLLVPFACAPSHHDARPSDAFVPPRTRRFQTLVPEPRPLAFAVWVDAASYMHTARLIDALFRPVAHNDVLFVLPDASVPREAVAQLRARLAGNEAQGKLHVLAPEAVTEHGVSLLLAYLSMIQLALCHAEQPQWTHTLLLRASDYPQVPHRVLRELVTSTRPLPRAESQVGLQAQDVSLLDEADYVLCKPGAHEHMRESRSGDFDHASLLSVDAREAWARHRSRWENLFFDAATAVYPEWSGSKPQKRNMSTTEASMIAPSELNSELVYRWPRGRPCINGSMPCPAYLSVWHPRSLPRCSRLAMLSRELAACAVWSPRARALEAVLATAKWPVEHYFCTLAVYSSFYCADGQLEHSFGVPPKPRVRAPTLVNASNISSSSVIAGARLDVKLSPKQRSALEKAASGAAFVEEEMLDLLRTSLFLRELDEPESASSSGAMMSAKRTSAKPLRDIIDRLVEQRSSRLQI</sequence>
<accession>A0A5J4Z560</accession>
<proteinExistence type="predicted"/>
<keyword evidence="2" id="KW-1185">Reference proteome</keyword>
<gene>
    <name evidence="1" type="ORF">FVE85_5689</name>
</gene>
<dbReference type="Proteomes" id="UP000324585">
    <property type="component" value="Unassembled WGS sequence"/>
</dbReference>
<reference evidence="2" key="1">
    <citation type="journal article" date="2019" name="Nat. Commun.">
        <title>Expansion of phycobilisome linker gene families in mesophilic red algae.</title>
        <authorList>
            <person name="Lee J."/>
            <person name="Kim D."/>
            <person name="Bhattacharya D."/>
            <person name="Yoon H.S."/>
        </authorList>
    </citation>
    <scope>NUCLEOTIDE SEQUENCE [LARGE SCALE GENOMIC DNA]</scope>
    <source>
        <strain evidence="2">CCMP 1328</strain>
    </source>
</reference>
<evidence type="ECO:0000313" key="1">
    <source>
        <dbReference type="EMBL" id="KAA8498104.1"/>
    </source>
</evidence>
<organism evidence="1 2">
    <name type="scientific">Porphyridium purpureum</name>
    <name type="common">Red alga</name>
    <name type="synonym">Porphyridium cruentum</name>
    <dbReference type="NCBI Taxonomy" id="35688"/>
    <lineage>
        <taxon>Eukaryota</taxon>
        <taxon>Rhodophyta</taxon>
        <taxon>Bangiophyceae</taxon>
        <taxon>Porphyridiales</taxon>
        <taxon>Porphyridiaceae</taxon>
        <taxon>Porphyridium</taxon>
    </lineage>
</organism>
<evidence type="ECO:0000313" key="2">
    <source>
        <dbReference type="Proteomes" id="UP000324585"/>
    </source>
</evidence>
<dbReference type="AlphaFoldDB" id="A0A5J4Z560"/>
<protein>
    <submittedName>
        <fullName evidence="1">Uncharacterized protein</fullName>
    </submittedName>
</protein>
<name>A0A5J4Z560_PORPP</name>
<comment type="caution">
    <text evidence="1">The sequence shown here is derived from an EMBL/GenBank/DDBJ whole genome shotgun (WGS) entry which is preliminary data.</text>
</comment>